<dbReference type="InterPro" id="IPR002826">
    <property type="entry name" value="MptE-like"/>
</dbReference>
<dbReference type="AlphaFoldDB" id="A0A6H1ZVU3"/>
<accession>A0A6H1ZVU3</accession>
<sequence length="433" mass="48786">MSKFDILKGDKTPDVYDTRTELHGIVNRSSFDFISAVNKVTQRILAEEWVANIKANKRFWRKHQPLRSAVGLGINKAVIGIGASPSFNKNKNIMASYVLPDGLRDWPDRDFITMVANHQFKPLLEMGVIPDFVILVDGSDVVYDQLCKDIPSIGRHTILITGVHASPKVIREWTKQGRHILFYLTCEPNCQEAFRKHMKRNPDNHKIELGGNVMNGAWMIGAAVFKSTVFMGIGNDLSFPIADTIEEQRENYYADGDYSTNAKDTGTGRDEAATHRRWAGFTLTKRNVLSPKEALKGTDRYNIELDIVGTSKTLWVYKTWLESTIMGQTNAPARLHYFNCTEGGILGVMAKDDSDKALKDPKNWYMLDQVCKNKHTGAGMYHTAMLQDAIEHFLTAKETMRWQESTQNDVLCAMASGRRSMADIVANANTRVT</sequence>
<feature type="domain" description="6-hydroxymethylpterin diphosphokinase MptE-like" evidence="1">
    <location>
        <begin position="49"/>
        <end position="239"/>
    </location>
</feature>
<protein>
    <recommendedName>
        <fullName evidence="1">6-hydroxymethylpterin diphosphokinase MptE-like domain-containing protein</fullName>
    </recommendedName>
</protein>
<evidence type="ECO:0000259" key="1">
    <source>
        <dbReference type="Pfam" id="PF01973"/>
    </source>
</evidence>
<name>A0A6H1ZVU3_9ZZZZ</name>
<evidence type="ECO:0000313" key="2">
    <source>
        <dbReference type="EMBL" id="QJA51385.1"/>
    </source>
</evidence>
<dbReference type="EMBL" id="MT144258">
    <property type="protein sequence ID" value="QJA51385.1"/>
    <property type="molecule type" value="Genomic_DNA"/>
</dbReference>
<proteinExistence type="predicted"/>
<organism evidence="2">
    <name type="scientific">viral metagenome</name>
    <dbReference type="NCBI Taxonomy" id="1070528"/>
    <lineage>
        <taxon>unclassified sequences</taxon>
        <taxon>metagenomes</taxon>
        <taxon>organismal metagenomes</taxon>
    </lineage>
</organism>
<dbReference type="Pfam" id="PF01973">
    <property type="entry name" value="MptE-like"/>
    <property type="match status" value="1"/>
</dbReference>
<reference evidence="2" key="1">
    <citation type="submission" date="2020-03" db="EMBL/GenBank/DDBJ databases">
        <title>The deep terrestrial virosphere.</title>
        <authorList>
            <person name="Holmfeldt K."/>
            <person name="Nilsson E."/>
            <person name="Simone D."/>
            <person name="Lopez-Fernandez M."/>
            <person name="Wu X."/>
            <person name="de Brujin I."/>
            <person name="Lundin D."/>
            <person name="Andersson A."/>
            <person name="Bertilsson S."/>
            <person name="Dopson M."/>
        </authorList>
    </citation>
    <scope>NUCLEOTIDE SEQUENCE</scope>
    <source>
        <strain evidence="2">TM448A02085</strain>
    </source>
</reference>
<gene>
    <name evidence="2" type="ORF">TM448A02085_0007</name>
</gene>